<dbReference type="SUPFAM" id="SSF56112">
    <property type="entry name" value="Protein kinase-like (PK-like)"/>
    <property type="match status" value="1"/>
</dbReference>
<feature type="region of interest" description="Disordered" evidence="14">
    <location>
        <begin position="887"/>
        <end position="906"/>
    </location>
</feature>
<feature type="compositionally biased region" description="Low complexity" evidence="14">
    <location>
        <begin position="1639"/>
        <end position="1649"/>
    </location>
</feature>
<keyword evidence="9" id="KW-0067">ATP-binding</keyword>
<dbReference type="InterPro" id="IPR018936">
    <property type="entry name" value="PI3/4_kinase_CS"/>
</dbReference>
<dbReference type="OrthoDB" id="381190at2759"/>
<dbReference type="InterPro" id="IPR056802">
    <property type="entry name" value="ATR-like_M-HEAT"/>
</dbReference>
<dbReference type="GO" id="GO:0000723">
    <property type="term" value="P:telomere maintenance"/>
    <property type="evidence" value="ECO:0007669"/>
    <property type="project" value="TreeGrafter"/>
</dbReference>
<evidence type="ECO:0000259" key="17">
    <source>
        <dbReference type="PROSITE" id="PS51190"/>
    </source>
</evidence>
<keyword evidence="4" id="KW-0723">Serine/threonine-protein kinase</keyword>
<dbReference type="InterPro" id="IPR011009">
    <property type="entry name" value="Kinase-like_dom_sf"/>
</dbReference>
<dbReference type="GO" id="GO:0006281">
    <property type="term" value="P:DNA repair"/>
    <property type="evidence" value="ECO:0007669"/>
    <property type="project" value="UniProtKB-KW"/>
</dbReference>
<name>A0A2P6TKV6_CHLSO</name>
<evidence type="ECO:0000256" key="5">
    <source>
        <dbReference type="ARBA" id="ARBA00022679"/>
    </source>
</evidence>
<evidence type="ECO:0000256" key="7">
    <source>
        <dbReference type="ARBA" id="ARBA00022763"/>
    </source>
</evidence>
<evidence type="ECO:0000256" key="8">
    <source>
        <dbReference type="ARBA" id="ARBA00022777"/>
    </source>
</evidence>
<dbReference type="GO" id="GO:0005524">
    <property type="term" value="F:ATP binding"/>
    <property type="evidence" value="ECO:0007669"/>
    <property type="project" value="UniProtKB-KW"/>
</dbReference>
<dbReference type="GO" id="GO:0005694">
    <property type="term" value="C:chromosome"/>
    <property type="evidence" value="ECO:0007669"/>
    <property type="project" value="TreeGrafter"/>
</dbReference>
<keyword evidence="5" id="KW-0808">Transferase</keyword>
<dbReference type="InterPro" id="IPR016024">
    <property type="entry name" value="ARM-type_fold"/>
</dbReference>
<dbReference type="EC" id="2.7.11.1" evidence="3"/>
<keyword evidence="7" id="KW-0227">DNA damage</keyword>
<dbReference type="Pfam" id="PF02259">
    <property type="entry name" value="FAT"/>
    <property type="match status" value="1"/>
</dbReference>
<evidence type="ECO:0000259" key="16">
    <source>
        <dbReference type="PROSITE" id="PS51189"/>
    </source>
</evidence>
<accession>A0A2P6TKV6</accession>
<evidence type="ECO:0000259" key="15">
    <source>
        <dbReference type="PROSITE" id="PS50290"/>
    </source>
</evidence>
<evidence type="ECO:0000256" key="11">
    <source>
        <dbReference type="ARBA" id="ARBA00023242"/>
    </source>
</evidence>
<dbReference type="CDD" id="cd00892">
    <property type="entry name" value="PIKKc_ATR"/>
    <property type="match status" value="1"/>
</dbReference>
<feature type="domain" description="FATC" evidence="17">
    <location>
        <begin position="3028"/>
        <end position="3060"/>
    </location>
</feature>
<organism evidence="18 19">
    <name type="scientific">Chlorella sorokiniana</name>
    <name type="common">Freshwater green alga</name>
    <dbReference type="NCBI Taxonomy" id="3076"/>
    <lineage>
        <taxon>Eukaryota</taxon>
        <taxon>Viridiplantae</taxon>
        <taxon>Chlorophyta</taxon>
        <taxon>core chlorophytes</taxon>
        <taxon>Trebouxiophyceae</taxon>
        <taxon>Chlorellales</taxon>
        <taxon>Chlorellaceae</taxon>
        <taxon>Chlorella clade</taxon>
        <taxon>Chlorella</taxon>
    </lineage>
</organism>
<dbReference type="Pfam" id="PF00454">
    <property type="entry name" value="PI3_PI4_kinase"/>
    <property type="match status" value="1"/>
</dbReference>
<keyword evidence="11" id="KW-0539">Nucleus</keyword>
<evidence type="ECO:0000256" key="9">
    <source>
        <dbReference type="ARBA" id="ARBA00022840"/>
    </source>
</evidence>
<keyword evidence="6" id="KW-0547">Nucleotide-binding</keyword>
<dbReference type="PANTHER" id="PTHR11139:SF69">
    <property type="entry name" value="SERINE_THREONINE-PROTEIN KINASE ATR"/>
    <property type="match status" value="1"/>
</dbReference>
<feature type="compositionally biased region" description="Low complexity" evidence="14">
    <location>
        <begin position="96"/>
        <end position="125"/>
    </location>
</feature>
<dbReference type="PROSITE" id="PS50290">
    <property type="entry name" value="PI3_4_KINASE_3"/>
    <property type="match status" value="1"/>
</dbReference>
<feature type="region of interest" description="Disordered" evidence="14">
    <location>
        <begin position="1762"/>
        <end position="1787"/>
    </location>
</feature>
<dbReference type="STRING" id="3076.A0A2P6TKV6"/>
<dbReference type="GO" id="GO:0004674">
    <property type="term" value="F:protein serine/threonine kinase activity"/>
    <property type="evidence" value="ECO:0007669"/>
    <property type="project" value="UniProtKB-KW"/>
</dbReference>
<dbReference type="GO" id="GO:0005634">
    <property type="term" value="C:nucleus"/>
    <property type="evidence" value="ECO:0007669"/>
    <property type="project" value="UniProtKB-SubCell"/>
</dbReference>
<keyword evidence="19" id="KW-1185">Reference proteome</keyword>
<dbReference type="InterPro" id="IPR003152">
    <property type="entry name" value="FATC_dom"/>
</dbReference>
<evidence type="ECO:0000256" key="1">
    <source>
        <dbReference type="ARBA" id="ARBA00004123"/>
    </source>
</evidence>
<evidence type="ECO:0000256" key="13">
    <source>
        <dbReference type="SAM" id="Coils"/>
    </source>
</evidence>
<dbReference type="PROSITE" id="PS00916">
    <property type="entry name" value="PI3_4_KINASE_2"/>
    <property type="match status" value="1"/>
</dbReference>
<reference evidence="18 19" key="1">
    <citation type="journal article" date="2018" name="Plant J.">
        <title>Genome sequences of Chlorella sorokiniana UTEX 1602 and Micractinium conductrix SAG 241.80: implications to maltose excretion by a green alga.</title>
        <authorList>
            <person name="Arriola M.B."/>
            <person name="Velmurugan N."/>
            <person name="Zhang Y."/>
            <person name="Plunkett M.H."/>
            <person name="Hondzo H."/>
            <person name="Barney B.M."/>
        </authorList>
    </citation>
    <scope>NUCLEOTIDE SEQUENCE [LARGE SCALE GENOMIC DNA]</scope>
    <source>
        <strain evidence="19">UTEX 1602</strain>
    </source>
</reference>
<evidence type="ECO:0000256" key="10">
    <source>
        <dbReference type="ARBA" id="ARBA00023204"/>
    </source>
</evidence>
<evidence type="ECO:0000256" key="2">
    <source>
        <dbReference type="ARBA" id="ARBA00010769"/>
    </source>
</evidence>
<feature type="region of interest" description="Disordered" evidence="14">
    <location>
        <begin position="1"/>
        <end position="25"/>
    </location>
</feature>
<dbReference type="PANTHER" id="PTHR11139">
    <property type="entry name" value="ATAXIA TELANGIECTASIA MUTATED ATM -RELATED"/>
    <property type="match status" value="1"/>
</dbReference>
<dbReference type="InterPro" id="IPR000403">
    <property type="entry name" value="PI3/4_kinase_cat_dom"/>
</dbReference>
<keyword evidence="8" id="KW-0418">Kinase</keyword>
<dbReference type="InterPro" id="IPR050517">
    <property type="entry name" value="DDR_Repair_Kinase"/>
</dbReference>
<comment type="similarity">
    <text evidence="2">Belongs to the PI3/PI4-kinase family. ATM subfamily.</text>
</comment>
<evidence type="ECO:0000256" key="4">
    <source>
        <dbReference type="ARBA" id="ARBA00022527"/>
    </source>
</evidence>
<evidence type="ECO:0000256" key="14">
    <source>
        <dbReference type="SAM" id="MobiDB-lite"/>
    </source>
</evidence>
<gene>
    <name evidence="18" type="ORF">C2E21_6278</name>
</gene>
<dbReference type="InterPro" id="IPR003151">
    <property type="entry name" value="PIK-rel_kinase_FAT"/>
</dbReference>
<dbReference type="Gene3D" id="3.30.1010.10">
    <property type="entry name" value="Phosphatidylinositol 3-kinase Catalytic Subunit, Chain A, domain 4"/>
    <property type="match status" value="1"/>
</dbReference>
<evidence type="ECO:0000256" key="6">
    <source>
        <dbReference type="ARBA" id="ARBA00022741"/>
    </source>
</evidence>
<dbReference type="PROSITE" id="PS51190">
    <property type="entry name" value="FATC"/>
    <property type="match status" value="1"/>
</dbReference>
<dbReference type="SUPFAM" id="SSF48371">
    <property type="entry name" value="ARM repeat"/>
    <property type="match status" value="3"/>
</dbReference>
<dbReference type="InterPro" id="IPR014009">
    <property type="entry name" value="PIK_FAT"/>
</dbReference>
<feature type="region of interest" description="Disordered" evidence="14">
    <location>
        <begin position="629"/>
        <end position="664"/>
    </location>
</feature>
<dbReference type="EMBL" id="LHPG02000012">
    <property type="protein sequence ID" value="PRW44905.1"/>
    <property type="molecule type" value="Genomic_DNA"/>
</dbReference>
<dbReference type="Pfam" id="PF02260">
    <property type="entry name" value="FATC"/>
    <property type="match status" value="1"/>
</dbReference>
<sequence length="3060" mass="323983">MSVRAAQTLGSRSSCTAPLPLPRPLPLPLPPSATAARRTCVEFSCPPKVRTAKSGFKDFFISTSSGLAVAAATPDVHRAVAQLKARIAEGLQAAQQSAGGQAASPPASAADAQAAQQETAGQAMQPPASAAQELSSMLVAAAALEMATTARQEGTQLRAQVEELQAERQKLRAEQEELRALVEKLRSKPLHLLVQQIGEIVAQGEGSGSQQQSQSDGGLRVRLRTVLLALLDGIMGDSAGPPAKEVASMLKLLSITLSRSSTLLSGDNHNILAEVLERLLPLLALPALASLHGEAGAVICRILSLLHGTSPGLLEALARGTAALFEDAYDVAGVLSTQPGLSASVACYAGALRSTDSAEPPLQLRLDSPAACECLLAGALRMLGHCLRLRPLQLGASLLSPALLDRCAGLLLSSSQRLQAAGMRFLAAALTAAPLAPCNHAQLLDTLSLVLQQHSTAAEQAPHGQAAAGGQPEQSAADAEEWWQALVLLLRTLQDSATADPLNTAQLLPRIFSQVTAAALAAAAPTGGASKAFQLGLCQLCRDALLVQPSLLEGSTQLLQLFTDASGPCRQLLLQCVALYLEHQQQLCGPEAVRAAFAQALEGTGVTAQDASSSITHAALITTLEQAVPAAEDEEGSARKRRRLRATPSRPASPPEKAQKALLPPPPSLSAVAAAIARLAADLQEQCRQGGSESAGAFAALLGLLAPLAPRPAVAMATSALTAALEAAGGSGSRRQSVNLPAEQLGALLRLTMAALQAGLVESAASKGEVDASTSLSKLRGYEAQLHSVLQRAWHTSSGGAAAAAGGAAAAAEERQLLSLAAGLAAVQAQLLHPEDLLKLLQQALEQGSTSTAGGSSGGGASGVAAVAAMLLPAAACIAAHCRDSKDSAPRATQGGRRSRQPTPNPVVTALHQLVGSAGQQSPAVLLAAARGLLCAVRHSREALHMETPLLALAAIDAALSSSATASCSAGSDVYSLWQLLHALDAGSGDGPPAEFQPSLSAAMSEWVRPALEHLAAAQLPAEGQVALVDATAVFLQRGAQGQLEHARPLVQWLVQAAANPAAPVRAAVLRHAALFAEPQVILALCHEGEHPIHTKDREAMVEALEAQMLQALREALEAAAPLGAGSSGRGGSSTGESIREGLVQIIGSVGTRMRSHHAHTLLLGIMITQLDRTPPVRALAAEALLAFADSRKATLRDTLFASSKLVAFLARQLPSNPELLGELAELCDCGQRTLALAVLPQALPMLVAEGNMQGMEQLAQQAGMPLARLMHDFGHCVVARELFQGSTSFDAYISILEKVTGQDFVLFLYSTMSRTIMEIFSEAGSAEDWGGGVALPETVLRRATVTLENLSHVSRGDQELSVADFLAEGDHVTRMLKDWGDSLDRRLPPPAAHRQAAAAAAAAAGSEGAAHVAQHAQQGAQMAPADVRACVTVLRCILLLSKLAGRFVGRFLPQLMVLLTAGLRPANPREIKLQCLEGWHGLVRALAAEAPVQLGGIVNQVVVALMESLTEGGAVGAAAIKVVEELVLICKRVHRAKLRTIPPLPNWVKELAALNETLANERGKLAQHEQIELLIDSLGDESMTVRATALRELRSLLSTRREWALGLLGPGSGTTAGDRATRRPAAVERPPGRGGASAAGSSSGGSAATEGPQLLSRLMAALLRCCDPEVHNMVSQQAQQACAECLGMLGAVDPARLQVDPQPPASRCTSDVELLVTLISRHLVRLLKTAPSLQVLDAATLAIQELLKHYSRAEGLEALQQQATGAPGGPSGEAKGWGAASGQQREPTPAAVEGNLLFGALPAEVQAIVRPYLDSKYQIRGIVQRPAGTLYAPGTSFRKWLFLWLSQLVQHHASGDQLRLFQSVIPVFRFDVPTSLFLMPYLVHNVLAQGSDAARHGVQQEIEAVLAGASASREGTLCCQAVFTLLDTLQKWHGDAKAAAQRDEQAAGQGQAVPLGPHWDCIQQLLDAMPKRLLAQAASRCGAHARSLQYFETHVRTLHGGGLNPAAYRSAAYDDAEVSYLQEVYGKLEEPDGLQGLVRLRQGGPRPDDQRLAAEKAGNWSEALTLYEQALQHSGGVGASGSASSSGAGLQAAAGMLAGGAAGAAGAAGGAAALGPGLGSMQRGYMDCLLHIGHLQGLLAQVEGLARSASPMSAAQLAALGAAASWRLGKWELVEGYVQAADACYTKLDTDARWEVRIAHLLSAVARKDAAALSRDLEAARSEVMGPFSAAAMESYSRAYPHLIKLHMLQEIADVAGCLQRPQGPLERQRTLRWEERLKVTQSSLASQEPILALRRQLASLSGAAAEAGECWLQLAQLCRGTGHYEAATTAVLEAVASKVPWAPLEHVQLLWDKGQPYRAVSEAQVLAQQAQEHRLAAPFASEKDHSRFHAQVALQLAQWMAETGQAAKDEITALFDRATSLESKSEAVLFRFAVYLDEVMTDARRRQEAEKERGPHKGLDRLGGLSRIKLGEDKPFLEMLPDVIRSYGMSMMYGHAHTSQSLPRMLTLWFDFGTFLQAFRANKAPRQDEKQAVTNTTQQVTAIMGQLAKNVPMHTWLAALPQLISRVCHPCKEVCELAKSIIVRITQAYPYQSLWSLAGLSKSGVAARRGAASSITNAAKKNMDQTMFAEINSFCDQLIRLAAHQPAKGRTMSARKEFNHLMRSMPLSNTIMPAMSCLTVPLPPPPSTGGDHGKGGAQHAQQHELVTIEGIVDTIEVMTSLQKPKKVTLIGSDGLQYIFLAKPKDDLRKDNRMMEAAGVINRLFASDPAARRRNLYLRRFAVLPIGEDNGIVEWVLSTTGLRHCINDMYVASGQLDGRTNRVIQKIYEGAPPNKRRGEVLDEVLKLFTPPLLHRWFLGKWGEPAAWLNARLAYTRTTAVWCMVGHIVGLGDRHGENILVDCSSGDVVHVDFSCLFDKGLTLAKPEMVPFRLTQNVIDGFGVSGVEGVYRRCCEITLSVLRQHKGSIISVMDTFVHDPLVDWTRGSSGSRGGGGDEGGDNPQAKDALATIEGRLKGTLLGVSSQPCMPLSVEGQAHRLIEEASNKDNLGMMYIWWMPWS</sequence>
<evidence type="ECO:0000256" key="3">
    <source>
        <dbReference type="ARBA" id="ARBA00012513"/>
    </source>
</evidence>
<feature type="region of interest" description="Disordered" evidence="14">
    <location>
        <begin position="1609"/>
        <end position="1651"/>
    </location>
</feature>
<proteinExistence type="inferred from homology"/>
<evidence type="ECO:0000313" key="19">
    <source>
        <dbReference type="Proteomes" id="UP000239899"/>
    </source>
</evidence>
<dbReference type="PROSITE" id="PS51189">
    <property type="entry name" value="FAT"/>
    <property type="match status" value="1"/>
</dbReference>
<feature type="coiled-coil region" evidence="13">
    <location>
        <begin position="147"/>
        <end position="188"/>
    </location>
</feature>
<dbReference type="InterPro" id="IPR057564">
    <property type="entry name" value="HEAT_ATR"/>
</dbReference>
<dbReference type="SMART" id="SM01343">
    <property type="entry name" value="FATC"/>
    <property type="match status" value="1"/>
</dbReference>
<dbReference type="Pfam" id="PF25030">
    <property type="entry name" value="M-HEAT_ATR"/>
    <property type="match status" value="1"/>
</dbReference>
<dbReference type="SMART" id="SM00146">
    <property type="entry name" value="PI3Kc"/>
    <property type="match status" value="1"/>
</dbReference>
<dbReference type="Gene3D" id="1.10.1070.11">
    <property type="entry name" value="Phosphatidylinositol 3-/4-kinase, catalytic domain"/>
    <property type="match status" value="1"/>
</dbReference>
<dbReference type="Pfam" id="PF23593">
    <property type="entry name" value="HEAT_ATR"/>
    <property type="match status" value="1"/>
</dbReference>
<evidence type="ECO:0000313" key="18">
    <source>
        <dbReference type="EMBL" id="PRW44905.1"/>
    </source>
</evidence>
<dbReference type="GO" id="GO:0000077">
    <property type="term" value="P:DNA damage checkpoint signaling"/>
    <property type="evidence" value="ECO:0007669"/>
    <property type="project" value="TreeGrafter"/>
</dbReference>
<feature type="domain" description="FAT" evidence="16">
    <location>
        <begin position="1974"/>
        <end position="2605"/>
    </location>
</feature>
<dbReference type="Proteomes" id="UP000239899">
    <property type="component" value="Unassembled WGS sequence"/>
</dbReference>
<dbReference type="InterPro" id="IPR036940">
    <property type="entry name" value="PI3/4_kinase_cat_sf"/>
</dbReference>
<keyword evidence="10" id="KW-0234">DNA repair</keyword>
<feature type="domain" description="PI3K/PI4K catalytic" evidence="15">
    <location>
        <begin position="2713"/>
        <end position="3023"/>
    </location>
</feature>
<protein>
    <recommendedName>
        <fullName evidence="12">Serine/threonine-protein kinase ATR</fullName>
        <ecNumber evidence="3">2.7.11.1</ecNumber>
    </recommendedName>
</protein>
<keyword evidence="13" id="KW-0175">Coiled coil</keyword>
<comment type="caution">
    <text evidence="18">The sequence shown here is derived from an EMBL/GenBank/DDBJ whole genome shotgun (WGS) entry which is preliminary data.</text>
</comment>
<feature type="region of interest" description="Disordered" evidence="14">
    <location>
        <begin position="96"/>
        <end position="129"/>
    </location>
</feature>
<comment type="subcellular location">
    <subcellularLocation>
        <location evidence="1">Nucleus</location>
    </subcellularLocation>
</comment>
<evidence type="ECO:0000256" key="12">
    <source>
        <dbReference type="ARBA" id="ARBA00024420"/>
    </source>
</evidence>